<dbReference type="AlphaFoldDB" id="A0A2X0LW08"/>
<organism evidence="2 3">
    <name type="scientific">Microbotryum silenes-dioicae</name>
    <dbReference type="NCBI Taxonomy" id="796604"/>
    <lineage>
        <taxon>Eukaryota</taxon>
        <taxon>Fungi</taxon>
        <taxon>Dikarya</taxon>
        <taxon>Basidiomycota</taxon>
        <taxon>Pucciniomycotina</taxon>
        <taxon>Microbotryomycetes</taxon>
        <taxon>Microbotryales</taxon>
        <taxon>Microbotryaceae</taxon>
        <taxon>Microbotryum</taxon>
    </lineage>
</organism>
<feature type="compositionally biased region" description="Gly residues" evidence="1">
    <location>
        <begin position="25"/>
        <end position="52"/>
    </location>
</feature>
<dbReference type="Proteomes" id="UP000249464">
    <property type="component" value="Unassembled WGS sequence"/>
</dbReference>
<feature type="region of interest" description="Disordered" evidence="1">
    <location>
        <begin position="19"/>
        <end position="59"/>
    </location>
</feature>
<gene>
    <name evidence="2" type="primary">BQ5605_C012g06734</name>
    <name evidence="2" type="ORF">BQ5605_C012G06734</name>
</gene>
<name>A0A2X0LW08_9BASI</name>
<keyword evidence="3" id="KW-1185">Reference proteome</keyword>
<sequence length="144" mass="15351">MAEWLGKVFPVGVATPERAATGRRGWSGGGAEGGRRGGGGGRAGRGAGGPGQLGPPKAQPEAHFFFFDILRTQNPENRRGALQKIDILGRNTRFAPEAHPLTNMNMTIAELLAFDVAPADASLHIELSKDEHTQYSTLSSTRCR</sequence>
<evidence type="ECO:0000313" key="3">
    <source>
        <dbReference type="Proteomes" id="UP000249464"/>
    </source>
</evidence>
<accession>A0A2X0LW08</accession>
<protein>
    <submittedName>
        <fullName evidence="2">BQ5605_C012g06734 protein</fullName>
    </submittedName>
</protein>
<evidence type="ECO:0000256" key="1">
    <source>
        <dbReference type="SAM" id="MobiDB-lite"/>
    </source>
</evidence>
<proteinExistence type="predicted"/>
<evidence type="ECO:0000313" key="2">
    <source>
        <dbReference type="EMBL" id="SGY16015.1"/>
    </source>
</evidence>
<reference evidence="2 3" key="1">
    <citation type="submission" date="2016-11" db="EMBL/GenBank/DDBJ databases">
        <authorList>
            <person name="Jaros S."/>
            <person name="Januszkiewicz K."/>
            <person name="Wedrychowicz H."/>
        </authorList>
    </citation>
    <scope>NUCLEOTIDE SEQUENCE [LARGE SCALE GENOMIC DNA]</scope>
</reference>
<dbReference type="EMBL" id="FQNC01000014">
    <property type="protein sequence ID" value="SGY16015.1"/>
    <property type="molecule type" value="Genomic_DNA"/>
</dbReference>